<comment type="similarity">
    <text evidence="2">Belongs to the glycosyl hydrolase 73 family.</text>
</comment>
<dbReference type="Gene3D" id="3.90.1720.10">
    <property type="entry name" value="endopeptidase domain like (from Nostoc punctiforme)"/>
    <property type="match status" value="1"/>
</dbReference>
<feature type="region of interest" description="Disordered" evidence="6">
    <location>
        <begin position="954"/>
        <end position="988"/>
    </location>
</feature>
<dbReference type="InterPro" id="IPR007119">
    <property type="entry name" value="Phage_tail_spike_N"/>
</dbReference>
<evidence type="ECO:0000256" key="3">
    <source>
        <dbReference type="ARBA" id="ARBA00022670"/>
    </source>
</evidence>
<evidence type="ECO:0000259" key="7">
    <source>
        <dbReference type="PROSITE" id="PS51935"/>
    </source>
</evidence>
<dbReference type="Gene3D" id="1.10.530.10">
    <property type="match status" value="1"/>
</dbReference>
<dbReference type="InterPro" id="IPR038765">
    <property type="entry name" value="Papain-like_cys_pep_sf"/>
</dbReference>
<keyword evidence="3" id="KW-0645">Protease</keyword>
<dbReference type="InterPro" id="IPR002901">
    <property type="entry name" value="MGlyc_endo_b_GlcNAc-like_dom"/>
</dbReference>
<dbReference type="OrthoDB" id="2139777at2"/>
<sequence>MIFFTDRSYKTVAVADSQTSQGLKLLEDELNQAIKTGTAIYTAKLAKNDETVTKIKAGDFVFVPNFKGQIIALEVMEVEETHSYKKIIAEDAGLQLINSDAGPIKMKGTLKEHVIACIGSNSDWEIGVNEIGDKHNITLEYTSSATQTKRLVQIAGRFGAEISYSFEFRSNQVVHKRINFYKKRGKNIGVRLEVGKELKDVRRNVSTTNLRTAVRGIGQKHKEKIKTTKEVTHEVEVPTEESSGHVDNGKLDPFIDWFKSREGQVSYSMACRYGPDSYDCSSAVCYAAKEAGLLPDDFPIGSTETLFSINGQYLDEIGREDIRYGDIFISGVQGASGGAGGHTGAVLSSDEVIHCNYSSNGIARTPIDGYVGGPPTRWFRWKNSGRTEEEAPKKYWTDDDIRQHDLGWKLKGLSADQLDNWVRATSPDSPFNGQGNVFLEAQNQSSLDARYILAHAALESAWGKSNIARNYNNYFGIGAFDSNPDNASNYSNAGLAAGIIEGAKWIAENYYNNGQKTLHDMRWNNGVHQYATDPDWDTKIASIMKQSERFTDASSGGGTEVQEVTETVEEEKEIEKDTNLIGYVYDDGRFFVNTETGALCDRQANEIWAKPYSGGKYLERVYQSQATSQEALFNECMKQLKENNHPEVSYEVSPEDIPTSVDIGDVVRIIDHQYTPSLYLEARLIDVTTSTTHHRISKAIFANYEERSSGILPYLLDLQKEVQSQKYKWDNQPYQMAVTSSSGNLFKKGLLNTTLLASVTRGGIDVSATMSGFIWERVSRYPKKLGQSDADWNQKHKGQADHFLNVENSDVEIEATFTCSAMLRGTAVAVATYTIKNLYIGVYNQEEEPKVANWGDVWQFDGGEGKRWKREYQGNGKWVDTVTQRDLAKIQAMPGPPGAPGKDGERGLPGKDGRDGQDGKSSYIHFAYADSEDGRVGFTLTATPNKPYMGVYADSKTSDSSDPSAYQWSKVKGEDGPQGIPGKAGEDGRTPYIHQAWANSEDGREGFSTSQSEGKTYMGTCVDYSQDDPTDPNSYQWQYIFKKEMLDSKAELDYVKNVEKKAIDANEMLKKLPPIEALKDLTGNFADTNAYVKHLETAVKSDKADAEERFKVIEKNIGSGQDFMKAVSRYLSFSEEGLVLGQEGSALKVAIDNDKISFLDSGKEVAYVSGQMLYILSGVFLNSLSIGNHKIEKLAGSKETTTISWIGGDS</sequence>
<feature type="region of interest" description="Disordered" evidence="6">
    <location>
        <begin position="551"/>
        <end position="573"/>
    </location>
</feature>
<dbReference type="PANTHER" id="PTHR33308:SF9">
    <property type="entry name" value="PEPTIDOGLYCAN HYDROLASE FLGJ"/>
    <property type="match status" value="1"/>
</dbReference>
<dbReference type="EMBL" id="LSCQ01000086">
    <property type="protein sequence ID" value="KXB34051.1"/>
    <property type="molecule type" value="Genomic_DNA"/>
</dbReference>
<feature type="domain" description="NlpC/P60" evidence="7">
    <location>
        <begin position="248"/>
        <end position="389"/>
    </location>
</feature>
<evidence type="ECO:0000313" key="9">
    <source>
        <dbReference type="Proteomes" id="UP000070422"/>
    </source>
</evidence>
<dbReference type="GO" id="GO:0006508">
    <property type="term" value="P:proteolysis"/>
    <property type="evidence" value="ECO:0007669"/>
    <property type="project" value="UniProtKB-KW"/>
</dbReference>
<dbReference type="PATRIC" id="fig|87541.4.peg.1540"/>
<evidence type="ECO:0000256" key="4">
    <source>
        <dbReference type="ARBA" id="ARBA00022801"/>
    </source>
</evidence>
<protein>
    <submittedName>
        <fullName evidence="8">Mannosyl-glycoprotein endo-beta-N-acetylglucosaminidase</fullName>
    </submittedName>
</protein>
<feature type="compositionally biased region" description="Polar residues" evidence="6">
    <location>
        <begin position="958"/>
        <end position="967"/>
    </location>
</feature>
<evidence type="ECO:0000256" key="6">
    <source>
        <dbReference type="SAM" id="MobiDB-lite"/>
    </source>
</evidence>
<dbReference type="NCBIfam" id="TIGR01665">
    <property type="entry name" value="put_anti_recept"/>
    <property type="match status" value="1"/>
</dbReference>
<name>A0A133XSY3_9LACT</name>
<gene>
    <name evidence="8" type="ORF">HMPREF3187_01553</name>
</gene>
<dbReference type="RefSeq" id="WP_060937238.1">
    <property type="nucleotide sequence ID" value="NZ_KQ959328.1"/>
</dbReference>
<dbReference type="InterPro" id="IPR051056">
    <property type="entry name" value="Glycosyl_Hydrolase_73"/>
</dbReference>
<dbReference type="SMART" id="SM00047">
    <property type="entry name" value="LYZ2"/>
    <property type="match status" value="1"/>
</dbReference>
<dbReference type="GO" id="GO:0004040">
    <property type="term" value="F:amidase activity"/>
    <property type="evidence" value="ECO:0007669"/>
    <property type="project" value="InterPro"/>
</dbReference>
<evidence type="ECO:0000256" key="1">
    <source>
        <dbReference type="ARBA" id="ARBA00007074"/>
    </source>
</evidence>
<dbReference type="Proteomes" id="UP000070422">
    <property type="component" value="Unassembled WGS sequence"/>
</dbReference>
<dbReference type="InterPro" id="IPR008044">
    <property type="entry name" value="Phage_lysin"/>
</dbReference>
<evidence type="ECO:0000256" key="2">
    <source>
        <dbReference type="ARBA" id="ARBA00010266"/>
    </source>
</evidence>
<dbReference type="Pfam" id="PF05382">
    <property type="entry name" value="Amidase_5"/>
    <property type="match status" value="1"/>
</dbReference>
<comment type="caution">
    <text evidence="8">The sequence shown here is derived from an EMBL/GenBank/DDBJ whole genome shotgun (WGS) entry which is preliminary data.</text>
</comment>
<dbReference type="AlphaFoldDB" id="A0A133XSY3"/>
<dbReference type="PANTHER" id="PTHR33308">
    <property type="entry name" value="PEPTIDOGLYCAN HYDROLASE FLGJ"/>
    <property type="match status" value="1"/>
</dbReference>
<organism evidence="8 9">
    <name type="scientific">Aerococcus christensenii</name>
    <dbReference type="NCBI Taxonomy" id="87541"/>
    <lineage>
        <taxon>Bacteria</taxon>
        <taxon>Bacillati</taxon>
        <taxon>Bacillota</taxon>
        <taxon>Bacilli</taxon>
        <taxon>Lactobacillales</taxon>
        <taxon>Aerococcaceae</taxon>
        <taxon>Aerococcus</taxon>
    </lineage>
</organism>
<dbReference type="InterPro" id="IPR000064">
    <property type="entry name" value="NLP_P60_dom"/>
</dbReference>
<reference evidence="8 9" key="1">
    <citation type="submission" date="2016-01" db="EMBL/GenBank/DDBJ databases">
        <authorList>
            <person name="Oliw E.H."/>
        </authorList>
    </citation>
    <scope>NUCLEOTIDE SEQUENCE [LARGE SCALE GENOMIC DNA]</scope>
    <source>
        <strain evidence="8 9">KA00635</strain>
    </source>
</reference>
<feature type="region of interest" description="Disordered" evidence="6">
    <location>
        <begin position="891"/>
        <end position="921"/>
    </location>
</feature>
<dbReference type="SUPFAM" id="SSF54001">
    <property type="entry name" value="Cysteine proteinases"/>
    <property type="match status" value="1"/>
</dbReference>
<comment type="similarity">
    <text evidence="1">Belongs to the peptidase C40 family.</text>
</comment>
<dbReference type="GO" id="GO:0008234">
    <property type="term" value="F:cysteine-type peptidase activity"/>
    <property type="evidence" value="ECO:0007669"/>
    <property type="project" value="UniProtKB-KW"/>
</dbReference>
<dbReference type="Gene3D" id="1.20.5.320">
    <property type="entry name" value="6-Phosphogluconate Dehydrogenase, domain 3"/>
    <property type="match status" value="1"/>
</dbReference>
<dbReference type="Pfam" id="PF01832">
    <property type="entry name" value="Glucosaminidase"/>
    <property type="match status" value="1"/>
</dbReference>
<feature type="compositionally biased region" description="Basic and acidic residues" evidence="6">
    <location>
        <begin position="902"/>
        <end position="918"/>
    </location>
</feature>
<dbReference type="PROSITE" id="PS51935">
    <property type="entry name" value="NLPC_P60"/>
    <property type="match status" value="1"/>
</dbReference>
<accession>A0A133XSY3</accession>
<proteinExistence type="inferred from homology"/>
<evidence type="ECO:0000256" key="5">
    <source>
        <dbReference type="ARBA" id="ARBA00022807"/>
    </source>
</evidence>
<keyword evidence="5" id="KW-0788">Thiol protease</keyword>
<keyword evidence="4" id="KW-0378">Hydrolase</keyword>
<evidence type="ECO:0000313" key="8">
    <source>
        <dbReference type="EMBL" id="KXB34051.1"/>
    </source>
</evidence>